<dbReference type="InterPro" id="IPR000276">
    <property type="entry name" value="GPCR_Rhodpsn"/>
</dbReference>
<keyword evidence="5" id="KW-0297">G-protein coupled receptor</keyword>
<accession>A0ABN8S185</accession>
<evidence type="ECO:0000256" key="6">
    <source>
        <dbReference type="ARBA" id="ARBA00023136"/>
    </source>
</evidence>
<feature type="transmembrane region" description="Helical" evidence="10">
    <location>
        <begin position="208"/>
        <end position="231"/>
    </location>
</feature>
<evidence type="ECO:0000256" key="8">
    <source>
        <dbReference type="ARBA" id="ARBA00023180"/>
    </source>
</evidence>
<feature type="transmembrane region" description="Helical" evidence="10">
    <location>
        <begin position="43"/>
        <end position="63"/>
    </location>
</feature>
<dbReference type="InterPro" id="IPR017452">
    <property type="entry name" value="GPCR_Rhodpsn_7TM"/>
</dbReference>
<dbReference type="PANTHER" id="PTHR24246">
    <property type="entry name" value="OLFACTORY RECEPTOR AND ADENOSINE RECEPTOR"/>
    <property type="match status" value="1"/>
</dbReference>
<keyword evidence="6 10" id="KW-0472">Membrane</keyword>
<feature type="transmembrane region" description="Helical" evidence="10">
    <location>
        <begin position="87"/>
        <end position="106"/>
    </location>
</feature>
<dbReference type="EMBL" id="CALNXK010000356">
    <property type="protein sequence ID" value="CAH3183542.1"/>
    <property type="molecule type" value="Genomic_DNA"/>
</dbReference>
<keyword evidence="9" id="KW-0807">Transducer</keyword>
<evidence type="ECO:0000256" key="1">
    <source>
        <dbReference type="ARBA" id="ARBA00004651"/>
    </source>
</evidence>
<proteinExistence type="predicted"/>
<feature type="transmembrane region" description="Helical" evidence="10">
    <location>
        <begin position="12"/>
        <end position="34"/>
    </location>
</feature>
<dbReference type="PANTHER" id="PTHR24246:SF27">
    <property type="entry name" value="ADENOSINE RECEPTOR, ISOFORM A"/>
    <property type="match status" value="1"/>
</dbReference>
<feature type="domain" description="G-protein coupled receptors family 1 profile" evidence="11">
    <location>
        <begin position="25"/>
        <end position="268"/>
    </location>
</feature>
<feature type="transmembrane region" description="Helical" evidence="10">
    <location>
        <begin position="163"/>
        <end position="187"/>
    </location>
</feature>
<evidence type="ECO:0000256" key="5">
    <source>
        <dbReference type="ARBA" id="ARBA00023040"/>
    </source>
</evidence>
<evidence type="ECO:0000256" key="10">
    <source>
        <dbReference type="SAM" id="Phobius"/>
    </source>
</evidence>
<evidence type="ECO:0000256" key="3">
    <source>
        <dbReference type="ARBA" id="ARBA00022692"/>
    </source>
</evidence>
<evidence type="ECO:0000256" key="7">
    <source>
        <dbReference type="ARBA" id="ARBA00023170"/>
    </source>
</evidence>
<keyword evidence="4 10" id="KW-1133">Transmembrane helix</keyword>
<evidence type="ECO:0000256" key="2">
    <source>
        <dbReference type="ARBA" id="ARBA00022475"/>
    </source>
</evidence>
<keyword evidence="13" id="KW-1185">Reference proteome</keyword>
<reference evidence="12 13" key="1">
    <citation type="submission" date="2022-05" db="EMBL/GenBank/DDBJ databases">
        <authorList>
            <consortium name="Genoscope - CEA"/>
            <person name="William W."/>
        </authorList>
    </citation>
    <scope>NUCLEOTIDE SEQUENCE [LARGE SCALE GENOMIC DNA]</scope>
</reference>
<dbReference type="CDD" id="cd00637">
    <property type="entry name" value="7tm_classA_rhodopsin-like"/>
    <property type="match status" value="1"/>
</dbReference>
<keyword evidence="8" id="KW-0325">Glycoprotein</keyword>
<sequence>MPLSSSECITWFAVTLTVCVAIVTVNLLSIIVFIKTRSLRTRAMYLVISLTVADMFVGGFSHLHPFQLLSRYSCDIVKMKLSPELKVIIFFLFPWFPLTSLTNIAVISLDRMHATFRPFRHRLIKKWVYVVTIAGVWVLAAMVSTAILILFEHGKEPLYRLYFSQSYCYLCLLVICVSYSSIVVKFLCGAHPQHHGADNRQRKLTVTLFIMTIVSLLTWLPRGVFVIFLRFQSFTSITEFPSSEKLVRLKFSLIILSFMNSLVNPIVYTIRIPEFRKALLLLFKRQRRQNARDIPLHAL</sequence>
<evidence type="ECO:0000256" key="9">
    <source>
        <dbReference type="ARBA" id="ARBA00023224"/>
    </source>
</evidence>
<dbReference type="Pfam" id="PF00001">
    <property type="entry name" value="7tm_1"/>
    <property type="match status" value="1"/>
</dbReference>
<feature type="transmembrane region" description="Helical" evidence="10">
    <location>
        <begin position="251"/>
        <end position="270"/>
    </location>
</feature>
<dbReference type="Proteomes" id="UP001159405">
    <property type="component" value="Unassembled WGS sequence"/>
</dbReference>
<name>A0ABN8S185_9CNID</name>
<feature type="transmembrane region" description="Helical" evidence="10">
    <location>
        <begin position="127"/>
        <end position="151"/>
    </location>
</feature>
<evidence type="ECO:0000313" key="12">
    <source>
        <dbReference type="EMBL" id="CAH3183542.1"/>
    </source>
</evidence>
<keyword evidence="7" id="KW-0675">Receptor</keyword>
<comment type="caution">
    <text evidence="12">The sequence shown here is derived from an EMBL/GenBank/DDBJ whole genome shotgun (WGS) entry which is preliminary data.</text>
</comment>
<dbReference type="Gene3D" id="1.20.1070.10">
    <property type="entry name" value="Rhodopsin 7-helix transmembrane proteins"/>
    <property type="match status" value="1"/>
</dbReference>
<gene>
    <name evidence="12" type="ORF">PLOB_00028637</name>
</gene>
<comment type="subcellular location">
    <subcellularLocation>
        <location evidence="1">Cell membrane</location>
        <topology evidence="1">Multi-pass membrane protein</topology>
    </subcellularLocation>
</comment>
<dbReference type="SMART" id="SM01381">
    <property type="entry name" value="7TM_GPCR_Srsx"/>
    <property type="match status" value="1"/>
</dbReference>
<evidence type="ECO:0000259" key="11">
    <source>
        <dbReference type="PROSITE" id="PS50262"/>
    </source>
</evidence>
<organism evidence="12 13">
    <name type="scientific">Porites lobata</name>
    <dbReference type="NCBI Taxonomy" id="104759"/>
    <lineage>
        <taxon>Eukaryota</taxon>
        <taxon>Metazoa</taxon>
        <taxon>Cnidaria</taxon>
        <taxon>Anthozoa</taxon>
        <taxon>Hexacorallia</taxon>
        <taxon>Scleractinia</taxon>
        <taxon>Fungiina</taxon>
        <taxon>Poritidae</taxon>
        <taxon>Porites</taxon>
    </lineage>
</organism>
<evidence type="ECO:0000256" key="4">
    <source>
        <dbReference type="ARBA" id="ARBA00022989"/>
    </source>
</evidence>
<dbReference type="PROSITE" id="PS50262">
    <property type="entry name" value="G_PROTEIN_RECEP_F1_2"/>
    <property type="match status" value="1"/>
</dbReference>
<dbReference type="SUPFAM" id="SSF81321">
    <property type="entry name" value="Family A G protein-coupled receptor-like"/>
    <property type="match status" value="1"/>
</dbReference>
<protein>
    <recommendedName>
        <fullName evidence="11">G-protein coupled receptors family 1 profile domain-containing protein</fullName>
    </recommendedName>
</protein>
<dbReference type="PRINTS" id="PR00237">
    <property type="entry name" value="GPCRRHODOPSN"/>
</dbReference>
<keyword evidence="3 10" id="KW-0812">Transmembrane</keyword>
<keyword evidence="2" id="KW-1003">Cell membrane</keyword>
<evidence type="ECO:0000313" key="13">
    <source>
        <dbReference type="Proteomes" id="UP001159405"/>
    </source>
</evidence>